<organism evidence="1 2">
    <name type="scientific">Vitis vinifera</name>
    <name type="common">Grape</name>
    <dbReference type="NCBI Taxonomy" id="29760"/>
    <lineage>
        <taxon>Eukaryota</taxon>
        <taxon>Viridiplantae</taxon>
        <taxon>Streptophyta</taxon>
        <taxon>Embryophyta</taxon>
        <taxon>Tracheophyta</taxon>
        <taxon>Spermatophyta</taxon>
        <taxon>Magnoliopsida</taxon>
        <taxon>eudicotyledons</taxon>
        <taxon>Gunneridae</taxon>
        <taxon>Pentapetalae</taxon>
        <taxon>rosids</taxon>
        <taxon>Vitales</taxon>
        <taxon>Vitaceae</taxon>
        <taxon>Viteae</taxon>
        <taxon>Vitis</taxon>
    </lineage>
</organism>
<evidence type="ECO:0000313" key="2">
    <source>
        <dbReference type="Proteomes" id="UP000288805"/>
    </source>
</evidence>
<name>A0A438EJE8_VITVI</name>
<dbReference type="InterPro" id="IPR038741">
    <property type="entry name" value="AP5B1"/>
</dbReference>
<dbReference type="AlphaFoldDB" id="A0A438EJE8"/>
<dbReference type="OrthoDB" id="646197at2759"/>
<dbReference type="PANTHER" id="PTHR34033">
    <property type="entry name" value="AP-5 COMPLEX SUBUNIT BETA-1"/>
    <property type="match status" value="1"/>
</dbReference>
<reference evidence="1 2" key="1">
    <citation type="journal article" date="2018" name="PLoS Genet.">
        <title>Population sequencing reveals clonal diversity and ancestral inbreeding in the grapevine cultivar Chardonnay.</title>
        <authorList>
            <person name="Roach M.J."/>
            <person name="Johnson D.L."/>
            <person name="Bohlmann J."/>
            <person name="van Vuuren H.J."/>
            <person name="Jones S.J."/>
            <person name="Pretorius I.S."/>
            <person name="Schmidt S.A."/>
            <person name="Borneman A.R."/>
        </authorList>
    </citation>
    <scope>NUCLEOTIDE SEQUENCE [LARGE SCALE GENOMIC DNA]</scope>
    <source>
        <strain evidence="2">cv. Chardonnay</strain>
        <tissue evidence="1">Leaf</tissue>
    </source>
</reference>
<gene>
    <name evidence="1" type="ORF">CK203_092914</name>
</gene>
<comment type="caution">
    <text evidence="1">The sequence shown here is derived from an EMBL/GenBank/DDBJ whole genome shotgun (WGS) entry which is preliminary data.</text>
</comment>
<accession>A0A438EJE8</accession>
<dbReference type="GO" id="GO:0016197">
    <property type="term" value="P:endosomal transport"/>
    <property type="evidence" value="ECO:0007669"/>
    <property type="project" value="InterPro"/>
</dbReference>
<protein>
    <submittedName>
        <fullName evidence="1">Uncharacterized protein</fullName>
    </submittedName>
</protein>
<evidence type="ECO:0000313" key="1">
    <source>
        <dbReference type="EMBL" id="RVW47853.1"/>
    </source>
</evidence>
<proteinExistence type="predicted"/>
<dbReference type="EMBL" id="QGNW01001266">
    <property type="protein sequence ID" value="RVW47853.1"/>
    <property type="molecule type" value="Genomic_DNA"/>
</dbReference>
<dbReference type="PANTHER" id="PTHR34033:SF1">
    <property type="entry name" value="AP-5 COMPLEX SUBUNIT BETA-1"/>
    <property type="match status" value="1"/>
</dbReference>
<sequence length="495" mass="54516">MTEKPPLKYLSPQDWELLIEDFQYDVVRREKWTSHYSPLSILDLALSSILRKDFPLKLSLISFLEEFSDSLFRNFEVQLALDRLIDAVRSVVQAPHDAVSFSSALKERMVVAVTSILICIGNDVEVCLGQLESLVELLLTIVNRPSHGADRQMRAVACECLRELERAFPCLLAEIAGHIWGLCQSERTHASQSYILLFTLVIHNIVTRKVNVSILNTSVPLVPFNVPQFVVGGSSRERDDGVYVVGDAGGVGVGVAGIDVEDAFDGQEASIARRLVLISREAQLPLVFRLLALHWLLGFIGLVPDSGGRKKQSIVEIGLGFFYPSVFDPLALKSLKLDLLAFCAICLNTLSADNMGGGSSEVAGPRVSVVKLFEDGLVSVSAFKWLPPWSTETAVAFRTFHKFLIGARSHSDTDSSTNRTLMESTIFHTLEVLSGSFLFLPLETCLITNFINHFGGLSTLTLVTTGTTMDEKSAEWMVLFKASIIMPLKVLANPV</sequence>
<dbReference type="Proteomes" id="UP000288805">
    <property type="component" value="Unassembled WGS sequence"/>
</dbReference>